<evidence type="ECO:0000313" key="2">
    <source>
        <dbReference type="Proteomes" id="UP000887458"/>
    </source>
</evidence>
<reference evidence="1 2" key="1">
    <citation type="journal article" date="2018" name="J. Allergy Clin. Immunol.">
        <title>High-quality assembly of Dermatophagoides pteronyssinus genome and transcriptome reveals a wide range of novel allergens.</title>
        <authorList>
            <person name="Liu X.Y."/>
            <person name="Yang K.Y."/>
            <person name="Wang M.Q."/>
            <person name="Kwok J.S."/>
            <person name="Zeng X."/>
            <person name="Yang Z."/>
            <person name="Xiao X.J."/>
            <person name="Lau C.P."/>
            <person name="Li Y."/>
            <person name="Huang Z.M."/>
            <person name="Ba J.G."/>
            <person name="Yim A.K."/>
            <person name="Ouyang C.Y."/>
            <person name="Ngai S.M."/>
            <person name="Chan T.F."/>
            <person name="Leung E.L."/>
            <person name="Liu L."/>
            <person name="Liu Z.G."/>
            <person name="Tsui S.K."/>
        </authorList>
    </citation>
    <scope>NUCLEOTIDE SEQUENCE [LARGE SCALE GENOMIC DNA]</scope>
    <source>
        <strain evidence="1">Derp</strain>
    </source>
</reference>
<sequence length="92" mass="9989">NGDVELPELLADWARADGDANEPRLPRVLVCVRSKFLRASPLATIVEFLVQLYAAWILSRPLPPSLNCPSIASKPACALTFIMAIAAMANKQ</sequence>
<name>A0ABQ8JJF7_DERPT</name>
<gene>
    <name evidence="1" type="ORF">DERP_003376</name>
</gene>
<comment type="caution">
    <text evidence="1">The sequence shown here is derived from an EMBL/GenBank/DDBJ whole genome shotgun (WGS) entry which is preliminary data.</text>
</comment>
<proteinExistence type="predicted"/>
<reference evidence="1 2" key="2">
    <citation type="journal article" date="2022" name="Mol. Biol. Evol.">
        <title>Comparative Genomics Reveals Insights into the Divergent Evolution of Astigmatic Mites and Household Pest Adaptations.</title>
        <authorList>
            <person name="Xiong Q."/>
            <person name="Wan A.T."/>
            <person name="Liu X."/>
            <person name="Fung C.S."/>
            <person name="Xiao X."/>
            <person name="Malainual N."/>
            <person name="Hou J."/>
            <person name="Wang L."/>
            <person name="Wang M."/>
            <person name="Yang K.Y."/>
            <person name="Cui Y."/>
            <person name="Leung E.L."/>
            <person name="Nong W."/>
            <person name="Shin S.K."/>
            <person name="Au S.W."/>
            <person name="Jeong K.Y."/>
            <person name="Chew F.T."/>
            <person name="Hui J.H."/>
            <person name="Leung T.F."/>
            <person name="Tungtrongchitr A."/>
            <person name="Zhong N."/>
            <person name="Liu Z."/>
            <person name="Tsui S.K."/>
        </authorList>
    </citation>
    <scope>NUCLEOTIDE SEQUENCE [LARGE SCALE GENOMIC DNA]</scope>
    <source>
        <strain evidence="1">Derp</strain>
    </source>
</reference>
<protein>
    <submittedName>
        <fullName evidence="1">Uncharacterized protein</fullName>
    </submittedName>
</protein>
<keyword evidence="2" id="KW-1185">Reference proteome</keyword>
<dbReference type="EMBL" id="NJHN03000036">
    <property type="protein sequence ID" value="KAH9422699.1"/>
    <property type="molecule type" value="Genomic_DNA"/>
</dbReference>
<feature type="non-terminal residue" evidence="1">
    <location>
        <position position="1"/>
    </location>
</feature>
<accession>A0ABQ8JJF7</accession>
<evidence type="ECO:0000313" key="1">
    <source>
        <dbReference type="EMBL" id="KAH9422699.1"/>
    </source>
</evidence>
<dbReference type="Proteomes" id="UP000887458">
    <property type="component" value="Unassembled WGS sequence"/>
</dbReference>
<organism evidence="1 2">
    <name type="scientific">Dermatophagoides pteronyssinus</name>
    <name type="common">European house dust mite</name>
    <dbReference type="NCBI Taxonomy" id="6956"/>
    <lineage>
        <taxon>Eukaryota</taxon>
        <taxon>Metazoa</taxon>
        <taxon>Ecdysozoa</taxon>
        <taxon>Arthropoda</taxon>
        <taxon>Chelicerata</taxon>
        <taxon>Arachnida</taxon>
        <taxon>Acari</taxon>
        <taxon>Acariformes</taxon>
        <taxon>Sarcoptiformes</taxon>
        <taxon>Astigmata</taxon>
        <taxon>Psoroptidia</taxon>
        <taxon>Analgoidea</taxon>
        <taxon>Pyroglyphidae</taxon>
        <taxon>Dermatophagoidinae</taxon>
        <taxon>Dermatophagoides</taxon>
    </lineage>
</organism>